<dbReference type="InterPro" id="IPR010845">
    <property type="entry name" value="FlaF"/>
</dbReference>
<keyword evidence="2" id="KW-1185">Reference proteome</keyword>
<comment type="caution">
    <text evidence="1">The sequence shown here is derived from an EMBL/GenBank/DDBJ whole genome shotgun (WGS) entry which is preliminary data.</text>
</comment>
<dbReference type="NCBIfam" id="NF009435">
    <property type="entry name" value="PRK12794.1"/>
    <property type="match status" value="1"/>
</dbReference>
<keyword evidence="1" id="KW-0966">Cell projection</keyword>
<reference evidence="1" key="1">
    <citation type="journal article" date="2014" name="Int. J. Syst. Evol. Microbiol.">
        <title>Complete genome of a new Firmicutes species belonging to the dominant human colonic microbiota ('Ruminococcus bicirculans') reveals two chromosomes and a selective capacity to utilize plant glucans.</title>
        <authorList>
            <consortium name="NISC Comparative Sequencing Program"/>
            <person name="Wegmann U."/>
            <person name="Louis P."/>
            <person name="Goesmann A."/>
            <person name="Henrissat B."/>
            <person name="Duncan S.H."/>
            <person name="Flint H.J."/>
        </authorList>
    </citation>
    <scope>NUCLEOTIDE SEQUENCE</scope>
    <source>
        <strain evidence="1">NBRC 109915</strain>
    </source>
</reference>
<name>A0ABQ5VNG6_9RHOB</name>
<gene>
    <name evidence="1" type="primary">flaF_2</name>
    <name evidence="1" type="ORF">GCM10007927_32800</name>
</gene>
<protein>
    <submittedName>
        <fullName evidence="1">Flagellar biosynthesis regulatory protein FlaF</fullName>
    </submittedName>
</protein>
<dbReference type="EMBL" id="BSNL01000001">
    <property type="protein sequence ID" value="GLQ28477.1"/>
    <property type="molecule type" value="Genomic_DNA"/>
</dbReference>
<proteinExistence type="predicted"/>
<keyword evidence="1" id="KW-0282">Flagellum</keyword>
<dbReference type="Proteomes" id="UP001161388">
    <property type="component" value="Unassembled WGS sequence"/>
</dbReference>
<dbReference type="RefSeq" id="WP_284374916.1">
    <property type="nucleotide sequence ID" value="NZ_BAABWP010000002.1"/>
</dbReference>
<sequence>MNASLKARHAYAPTSAPIRSNRGIEYDVIARITFRLKKAVEQGEFGPLVEALHENRNLWRVLAIDVASPENQLPKDLRARLFYLAEFTDHHTSKVISRKGSAIPLLEVNTAVLRGLKPQGLDR</sequence>
<keyword evidence="1" id="KW-0969">Cilium</keyword>
<reference evidence="1" key="2">
    <citation type="submission" date="2023-01" db="EMBL/GenBank/DDBJ databases">
        <title>Draft genome sequence of Sulfitobacter pacificus strain NBRC 109915.</title>
        <authorList>
            <person name="Sun Q."/>
            <person name="Mori K."/>
        </authorList>
    </citation>
    <scope>NUCLEOTIDE SEQUENCE</scope>
    <source>
        <strain evidence="1">NBRC 109915</strain>
    </source>
</reference>
<evidence type="ECO:0000313" key="2">
    <source>
        <dbReference type="Proteomes" id="UP001161388"/>
    </source>
</evidence>
<dbReference type="Pfam" id="PF07309">
    <property type="entry name" value="FlaF"/>
    <property type="match status" value="1"/>
</dbReference>
<organism evidence="1 2">
    <name type="scientific">Sulfitobacter pacificus</name>
    <dbReference type="NCBI Taxonomy" id="1499314"/>
    <lineage>
        <taxon>Bacteria</taxon>
        <taxon>Pseudomonadati</taxon>
        <taxon>Pseudomonadota</taxon>
        <taxon>Alphaproteobacteria</taxon>
        <taxon>Rhodobacterales</taxon>
        <taxon>Roseobacteraceae</taxon>
        <taxon>Sulfitobacter</taxon>
    </lineage>
</organism>
<evidence type="ECO:0000313" key="1">
    <source>
        <dbReference type="EMBL" id="GLQ28477.1"/>
    </source>
</evidence>
<accession>A0ABQ5VNG6</accession>